<sequence>MAVNSSEECQNVHSVVVLPDGGPTNMHYEPTSNTTSVEVPRQMKSQTCLSSDSLLNFTKVDADKVNNYTPFVLDVDIEKGKAELPKSNEDCVVNLKSDDSFASIASRVLLPDKRKDYAAPDEPFD</sequence>
<evidence type="ECO:0000256" key="1">
    <source>
        <dbReference type="SAM" id="MobiDB-lite"/>
    </source>
</evidence>
<feature type="region of interest" description="Disordered" evidence="1">
    <location>
        <begin position="16"/>
        <end position="41"/>
    </location>
</feature>
<dbReference type="OrthoDB" id="1911818at2759"/>
<comment type="caution">
    <text evidence="2">The sequence shown here is derived from an EMBL/GenBank/DDBJ whole genome shotgun (WGS) entry which is preliminary data.</text>
</comment>
<dbReference type="EMBL" id="BKCP01007959">
    <property type="protein sequence ID" value="GER47627.1"/>
    <property type="molecule type" value="Genomic_DNA"/>
</dbReference>
<dbReference type="Proteomes" id="UP000325081">
    <property type="component" value="Unassembled WGS sequence"/>
</dbReference>
<dbReference type="AlphaFoldDB" id="A0A5A7QT76"/>
<proteinExistence type="predicted"/>
<protein>
    <submittedName>
        <fullName evidence="2">Type I site-specific restriction-modificationsystem</fullName>
    </submittedName>
</protein>
<keyword evidence="3" id="KW-1185">Reference proteome</keyword>
<accession>A0A5A7QT76</accession>
<evidence type="ECO:0000313" key="2">
    <source>
        <dbReference type="EMBL" id="GER47627.1"/>
    </source>
</evidence>
<reference evidence="3" key="1">
    <citation type="journal article" date="2019" name="Curr. Biol.">
        <title>Genome Sequence of Striga asiatica Provides Insight into the Evolution of Plant Parasitism.</title>
        <authorList>
            <person name="Yoshida S."/>
            <person name="Kim S."/>
            <person name="Wafula E.K."/>
            <person name="Tanskanen J."/>
            <person name="Kim Y.M."/>
            <person name="Honaas L."/>
            <person name="Yang Z."/>
            <person name="Spallek T."/>
            <person name="Conn C.E."/>
            <person name="Ichihashi Y."/>
            <person name="Cheong K."/>
            <person name="Cui S."/>
            <person name="Der J.P."/>
            <person name="Gundlach H."/>
            <person name="Jiao Y."/>
            <person name="Hori C."/>
            <person name="Ishida J.K."/>
            <person name="Kasahara H."/>
            <person name="Kiba T."/>
            <person name="Kim M.S."/>
            <person name="Koo N."/>
            <person name="Laohavisit A."/>
            <person name="Lee Y.H."/>
            <person name="Lumba S."/>
            <person name="McCourt P."/>
            <person name="Mortimer J.C."/>
            <person name="Mutuku J.M."/>
            <person name="Nomura T."/>
            <person name="Sasaki-Sekimoto Y."/>
            <person name="Seto Y."/>
            <person name="Wang Y."/>
            <person name="Wakatake T."/>
            <person name="Sakakibara H."/>
            <person name="Demura T."/>
            <person name="Yamaguchi S."/>
            <person name="Yoneyama K."/>
            <person name="Manabe R.I."/>
            <person name="Nelson D.C."/>
            <person name="Schulman A.H."/>
            <person name="Timko M.P."/>
            <person name="dePamphilis C.W."/>
            <person name="Choi D."/>
            <person name="Shirasu K."/>
        </authorList>
    </citation>
    <scope>NUCLEOTIDE SEQUENCE [LARGE SCALE GENOMIC DNA]</scope>
    <source>
        <strain evidence="3">cv. UVA1</strain>
    </source>
</reference>
<name>A0A5A7QT76_STRAF</name>
<organism evidence="2 3">
    <name type="scientific">Striga asiatica</name>
    <name type="common">Asiatic witchweed</name>
    <name type="synonym">Buchnera asiatica</name>
    <dbReference type="NCBI Taxonomy" id="4170"/>
    <lineage>
        <taxon>Eukaryota</taxon>
        <taxon>Viridiplantae</taxon>
        <taxon>Streptophyta</taxon>
        <taxon>Embryophyta</taxon>
        <taxon>Tracheophyta</taxon>
        <taxon>Spermatophyta</taxon>
        <taxon>Magnoliopsida</taxon>
        <taxon>eudicotyledons</taxon>
        <taxon>Gunneridae</taxon>
        <taxon>Pentapetalae</taxon>
        <taxon>asterids</taxon>
        <taxon>lamiids</taxon>
        <taxon>Lamiales</taxon>
        <taxon>Orobanchaceae</taxon>
        <taxon>Buchnereae</taxon>
        <taxon>Striga</taxon>
    </lineage>
</organism>
<gene>
    <name evidence="2" type="ORF">STAS_24741</name>
</gene>
<feature type="compositionally biased region" description="Polar residues" evidence="1">
    <location>
        <begin position="30"/>
        <end position="41"/>
    </location>
</feature>
<evidence type="ECO:0000313" key="3">
    <source>
        <dbReference type="Proteomes" id="UP000325081"/>
    </source>
</evidence>